<evidence type="ECO:0000256" key="7">
    <source>
        <dbReference type="ARBA" id="ARBA00022630"/>
    </source>
</evidence>
<name>A0A3D8IPI9_9HELI</name>
<evidence type="ECO:0000256" key="11">
    <source>
        <dbReference type="ARBA" id="ARBA00031550"/>
    </source>
</evidence>
<dbReference type="UniPathway" id="UPA00223">
    <property type="reaction ID" value="UER01008"/>
</dbReference>
<dbReference type="Gene3D" id="3.50.50.60">
    <property type="entry name" value="FAD/NAD(P)-binding domain"/>
    <property type="match status" value="1"/>
</dbReference>
<dbReference type="OrthoDB" id="5337444at2"/>
<dbReference type="Proteomes" id="UP000256379">
    <property type="component" value="Unassembled WGS sequence"/>
</dbReference>
<dbReference type="EC" id="1.1.5.4" evidence="5"/>
<dbReference type="GO" id="GO:0008924">
    <property type="term" value="F:L-malate dehydrogenase (quinone) activity"/>
    <property type="evidence" value="ECO:0007669"/>
    <property type="project" value="UniProtKB-EC"/>
</dbReference>
<proteinExistence type="inferred from homology"/>
<evidence type="ECO:0000313" key="13">
    <source>
        <dbReference type="Proteomes" id="UP000256379"/>
    </source>
</evidence>
<keyword evidence="7" id="KW-0285">Flavoprotein</keyword>
<dbReference type="GO" id="GO:0005737">
    <property type="term" value="C:cytoplasm"/>
    <property type="evidence" value="ECO:0007669"/>
    <property type="project" value="TreeGrafter"/>
</dbReference>
<keyword evidence="13" id="KW-1185">Reference proteome</keyword>
<dbReference type="EMBL" id="NXLQ01000002">
    <property type="protein sequence ID" value="RDU67132.1"/>
    <property type="molecule type" value="Genomic_DNA"/>
</dbReference>
<sequence>MNEFDVVIIGGGVSGCCTFYTLTQYSNIKKVAIVEKESQLAQISSNHKANSQTIHDGSIETNYTAEKARGVRLSAQKVRNFALKEGLQNTIIFNMQKMAIGVGDVECEYMVRRHEEFKEIFPGLQFYTKEQIKAMEPKVIEGANGNDRPENVVASGYESDWCAVNFERLSEYFVQKAKEKNPQNEIFLNFRVKAIEQKNTGYRVVSADGKEIYAKFVLVDAGSYALPLAQSAGYGLDLGCLPVAGNFYFAPNILKGKVYCVQNPKLPFAALHGDPDIVMEGKTRLGPTALAMPKLERGKHWFDKLSPDLLKLDMHKEIFQISYDLFRDSEIRHYVLRNILFGLPYFGKKMFLKDAQKIIPSLKLDDVSLARGYGEVRPQVLDRSAKKLVMGEKRIRTGKGITFNMTPSPGATSCLQNAMVDAQEIAEYLNITFDKEKFLQDLSPEELQ</sequence>
<dbReference type="InterPro" id="IPR006231">
    <property type="entry name" value="MQO"/>
</dbReference>
<keyword evidence="6" id="KW-0816">Tricarboxylic acid cycle</keyword>
<dbReference type="PANTHER" id="PTHR43104:SF2">
    <property type="entry name" value="L-2-HYDROXYGLUTARATE DEHYDROGENASE, MITOCHONDRIAL"/>
    <property type="match status" value="1"/>
</dbReference>
<comment type="cofactor">
    <cofactor evidence="2">
        <name>FAD</name>
        <dbReference type="ChEBI" id="CHEBI:57692"/>
    </cofactor>
</comment>
<evidence type="ECO:0000256" key="2">
    <source>
        <dbReference type="ARBA" id="ARBA00001974"/>
    </source>
</evidence>
<evidence type="ECO:0000256" key="6">
    <source>
        <dbReference type="ARBA" id="ARBA00022532"/>
    </source>
</evidence>
<evidence type="ECO:0000256" key="3">
    <source>
        <dbReference type="ARBA" id="ARBA00005012"/>
    </source>
</evidence>
<dbReference type="PANTHER" id="PTHR43104">
    <property type="entry name" value="L-2-HYDROXYGLUTARATE DEHYDROGENASE, MITOCHONDRIAL"/>
    <property type="match status" value="1"/>
</dbReference>
<evidence type="ECO:0000256" key="5">
    <source>
        <dbReference type="ARBA" id="ARBA00013026"/>
    </source>
</evidence>
<dbReference type="GO" id="GO:0047545">
    <property type="term" value="F:(S)-2-hydroxyglutarate dehydrogenase activity"/>
    <property type="evidence" value="ECO:0007669"/>
    <property type="project" value="TreeGrafter"/>
</dbReference>
<comment type="caution">
    <text evidence="12">The sequence shown here is derived from an EMBL/GenBank/DDBJ whole genome shotgun (WGS) entry which is preliminary data.</text>
</comment>
<accession>A0A3D8IPI9</accession>
<evidence type="ECO:0000313" key="12">
    <source>
        <dbReference type="EMBL" id="RDU67132.1"/>
    </source>
</evidence>
<dbReference type="Gene3D" id="3.30.9.10">
    <property type="entry name" value="D-Amino Acid Oxidase, subunit A, domain 2"/>
    <property type="match status" value="1"/>
</dbReference>
<reference evidence="12 13" key="1">
    <citation type="submission" date="2018-04" db="EMBL/GenBank/DDBJ databases">
        <title>Novel Campyloabacter and Helicobacter Species and Strains.</title>
        <authorList>
            <person name="Mannion A.J."/>
            <person name="Shen Z."/>
            <person name="Fox J.G."/>
        </authorList>
    </citation>
    <scope>NUCLEOTIDE SEQUENCE [LARGE SCALE GENOMIC DNA]</scope>
    <source>
        <strain evidence="12 13">MIT 17-337</strain>
    </source>
</reference>
<keyword evidence="8" id="KW-0274">FAD</keyword>
<comment type="similarity">
    <text evidence="4">Belongs to the MQO family.</text>
</comment>
<dbReference type="SUPFAM" id="SSF51905">
    <property type="entry name" value="FAD/NAD(P)-binding domain"/>
    <property type="match status" value="1"/>
</dbReference>
<dbReference type="GO" id="GO:0006099">
    <property type="term" value="P:tricarboxylic acid cycle"/>
    <property type="evidence" value="ECO:0007669"/>
    <property type="project" value="UniProtKB-UniPathway"/>
</dbReference>
<dbReference type="Pfam" id="PF06039">
    <property type="entry name" value="Mqo"/>
    <property type="match status" value="1"/>
</dbReference>
<evidence type="ECO:0000256" key="9">
    <source>
        <dbReference type="ARBA" id="ARBA00023002"/>
    </source>
</evidence>
<evidence type="ECO:0000256" key="1">
    <source>
        <dbReference type="ARBA" id="ARBA00001139"/>
    </source>
</evidence>
<organism evidence="12 13">
    <name type="scientific">Helicobacter didelphidarum</name>
    <dbReference type="NCBI Taxonomy" id="2040648"/>
    <lineage>
        <taxon>Bacteria</taxon>
        <taxon>Pseudomonadati</taxon>
        <taxon>Campylobacterota</taxon>
        <taxon>Epsilonproteobacteria</taxon>
        <taxon>Campylobacterales</taxon>
        <taxon>Helicobacteraceae</taxon>
        <taxon>Helicobacter</taxon>
    </lineage>
</organism>
<evidence type="ECO:0000256" key="4">
    <source>
        <dbReference type="ARBA" id="ARBA00006389"/>
    </source>
</evidence>
<protein>
    <recommendedName>
        <fullName evidence="5">malate dehydrogenase (quinone)</fullName>
        <ecNumber evidence="5">1.1.5.4</ecNumber>
    </recommendedName>
    <alternativeName>
        <fullName evidence="11">MQO</fullName>
    </alternativeName>
    <alternativeName>
        <fullName evidence="10">Malate dehydrogenase [quinone]</fullName>
    </alternativeName>
</protein>
<dbReference type="InterPro" id="IPR036188">
    <property type="entry name" value="FAD/NAD-bd_sf"/>
</dbReference>
<comment type="pathway">
    <text evidence="3">Carbohydrate metabolism; tricarboxylic acid cycle; oxaloacetate from (S)-malate (quinone route): step 1/1.</text>
</comment>
<keyword evidence="9" id="KW-0560">Oxidoreductase</keyword>
<evidence type="ECO:0000256" key="8">
    <source>
        <dbReference type="ARBA" id="ARBA00022827"/>
    </source>
</evidence>
<evidence type="ECO:0000256" key="10">
    <source>
        <dbReference type="ARBA" id="ARBA00030660"/>
    </source>
</evidence>
<gene>
    <name evidence="12" type="ORF">CQA53_02455</name>
</gene>
<dbReference type="AlphaFoldDB" id="A0A3D8IPI9"/>
<comment type="catalytic activity">
    <reaction evidence="1">
        <text>(S)-malate + a quinone = a quinol + oxaloacetate</text>
        <dbReference type="Rhea" id="RHEA:46012"/>
        <dbReference type="ChEBI" id="CHEBI:15589"/>
        <dbReference type="ChEBI" id="CHEBI:16452"/>
        <dbReference type="ChEBI" id="CHEBI:24646"/>
        <dbReference type="ChEBI" id="CHEBI:132124"/>
        <dbReference type="EC" id="1.1.5.4"/>
    </reaction>
</comment>